<feature type="domain" description="Poly(A) polymerase central" evidence="11">
    <location>
        <begin position="43"/>
        <end position="198"/>
    </location>
</feature>
<name>A0A6V7VIE8_MELEN</name>
<keyword evidence="7" id="KW-0067">ATP-binding</keyword>
<dbReference type="InterPro" id="IPR007012">
    <property type="entry name" value="PolA_pol_cen_dom"/>
</dbReference>
<evidence type="ECO:0000256" key="6">
    <source>
        <dbReference type="ARBA" id="ARBA00022741"/>
    </source>
</evidence>
<dbReference type="GO" id="GO:0006397">
    <property type="term" value="P:mRNA processing"/>
    <property type="evidence" value="ECO:0007669"/>
    <property type="project" value="UniProtKB-KW"/>
</dbReference>
<reference evidence="12 13" key="1">
    <citation type="submission" date="2020-08" db="EMBL/GenBank/DDBJ databases">
        <authorList>
            <person name="Koutsovoulos G."/>
            <person name="Danchin GJ E."/>
        </authorList>
    </citation>
    <scope>NUCLEOTIDE SEQUENCE [LARGE SCALE GENOMIC DNA]</scope>
</reference>
<evidence type="ECO:0000256" key="5">
    <source>
        <dbReference type="ARBA" id="ARBA00022679"/>
    </source>
</evidence>
<dbReference type="EC" id="2.7.7.19" evidence="3"/>
<dbReference type="Proteomes" id="UP000580250">
    <property type="component" value="Unassembled WGS sequence"/>
</dbReference>
<dbReference type="GO" id="GO:0005524">
    <property type="term" value="F:ATP binding"/>
    <property type="evidence" value="ECO:0007669"/>
    <property type="project" value="UniProtKB-KW"/>
</dbReference>
<dbReference type="PANTHER" id="PTHR10682:SF10">
    <property type="entry name" value="POLYNUCLEOTIDE ADENYLYLTRANSFERASE"/>
    <property type="match status" value="1"/>
</dbReference>
<gene>
    <name evidence="12" type="ORF">MENT_LOCUS26401</name>
</gene>
<dbReference type="Gene3D" id="3.30.70.590">
    <property type="entry name" value="Poly(A) polymerase predicted RNA binding domain"/>
    <property type="match status" value="1"/>
</dbReference>
<keyword evidence="10" id="KW-0175">Coiled coil</keyword>
<dbReference type="SUPFAM" id="SSF81631">
    <property type="entry name" value="PAP/OAS1 substrate-binding domain"/>
    <property type="match status" value="1"/>
</dbReference>
<evidence type="ECO:0000256" key="2">
    <source>
        <dbReference type="ARBA" id="ARBA00010912"/>
    </source>
</evidence>
<evidence type="ECO:0000313" key="13">
    <source>
        <dbReference type="Proteomes" id="UP000580250"/>
    </source>
</evidence>
<evidence type="ECO:0000256" key="3">
    <source>
        <dbReference type="ARBA" id="ARBA00012388"/>
    </source>
</evidence>
<dbReference type="PANTHER" id="PTHR10682">
    <property type="entry name" value="POLY A POLYMERASE"/>
    <property type="match status" value="1"/>
</dbReference>
<keyword evidence="4" id="KW-0507">mRNA processing</keyword>
<comment type="subcellular location">
    <subcellularLocation>
        <location evidence="1">Nucleus</location>
    </subcellularLocation>
</comment>
<proteinExistence type="inferred from homology"/>
<comment type="caution">
    <text evidence="12">The sequence shown here is derived from an EMBL/GenBank/DDBJ whole genome shotgun (WGS) entry which is preliminary data.</text>
</comment>
<evidence type="ECO:0000256" key="8">
    <source>
        <dbReference type="ARBA" id="ARBA00023242"/>
    </source>
</evidence>
<dbReference type="Gene3D" id="1.10.1410.10">
    <property type="match status" value="1"/>
</dbReference>
<keyword evidence="6" id="KW-0547">Nucleotide-binding</keyword>
<dbReference type="EMBL" id="CAJEWN010000241">
    <property type="protein sequence ID" value="CAD2174715.1"/>
    <property type="molecule type" value="Genomic_DNA"/>
</dbReference>
<evidence type="ECO:0000313" key="12">
    <source>
        <dbReference type="EMBL" id="CAD2174715.1"/>
    </source>
</evidence>
<comment type="catalytic activity">
    <reaction evidence="9">
        <text>RNA(n) + ATP = RNA(n)-3'-adenine ribonucleotide + diphosphate</text>
        <dbReference type="Rhea" id="RHEA:11332"/>
        <dbReference type="Rhea" id="RHEA-COMP:14527"/>
        <dbReference type="Rhea" id="RHEA-COMP:17347"/>
        <dbReference type="ChEBI" id="CHEBI:30616"/>
        <dbReference type="ChEBI" id="CHEBI:33019"/>
        <dbReference type="ChEBI" id="CHEBI:140395"/>
        <dbReference type="ChEBI" id="CHEBI:173115"/>
        <dbReference type="EC" id="2.7.7.19"/>
    </reaction>
</comment>
<evidence type="ECO:0000256" key="1">
    <source>
        <dbReference type="ARBA" id="ARBA00004123"/>
    </source>
</evidence>
<evidence type="ECO:0000256" key="10">
    <source>
        <dbReference type="SAM" id="Coils"/>
    </source>
</evidence>
<keyword evidence="5" id="KW-0808">Transferase</keyword>
<evidence type="ECO:0000256" key="7">
    <source>
        <dbReference type="ARBA" id="ARBA00022840"/>
    </source>
</evidence>
<dbReference type="AlphaFoldDB" id="A0A6V7VIE8"/>
<keyword evidence="8" id="KW-0539">Nucleus</keyword>
<comment type="similarity">
    <text evidence="2">Belongs to the poly(A) polymerase family.</text>
</comment>
<dbReference type="GO" id="GO:1990817">
    <property type="term" value="F:poly(A) RNA polymerase activity"/>
    <property type="evidence" value="ECO:0007669"/>
    <property type="project" value="UniProtKB-EC"/>
</dbReference>
<protein>
    <recommendedName>
        <fullName evidence="3">polynucleotide adenylyltransferase</fullName>
        <ecNumber evidence="3">2.7.7.19</ecNumber>
    </recommendedName>
</protein>
<evidence type="ECO:0000259" key="11">
    <source>
        <dbReference type="Pfam" id="PF04928"/>
    </source>
</evidence>
<dbReference type="GO" id="GO:0005634">
    <property type="term" value="C:nucleus"/>
    <property type="evidence" value="ECO:0007669"/>
    <property type="project" value="UniProtKB-SubCell"/>
</dbReference>
<sequence length="356" mass="42049">MVINDFIKKSKLSVNLDGEIYSLSEYRSNLRMLQILKQIEDKFWIIYKVVRRWAINNSIFGEIFGFLNEEIILILVYKIIEENKKENSILILIEKMFRELIEINKANNKIIKIEEEINKNVEDWNLDIDIKRREVELGNNGFASLLSSEKTKIIWGIINLGYPQQNVAYTINYYTQIIIKEKMEIAIKQLNEIEKLENENKIKEKLNEWVKGENFVEMYQHNLLVICAYSPDSLGGPSLCDVIESHLTFLLIKKFETLKFIKYFHINPKALFKRENCPKATGIKEEDWKCTGWIIGFKILKEEEIKENIEELKNKIKSLKENDFKKYIDKNGEEGKIKIGASYLNKKNVENFIIFI</sequence>
<feature type="coiled-coil region" evidence="10">
    <location>
        <begin position="179"/>
        <end position="213"/>
    </location>
</feature>
<evidence type="ECO:0000256" key="9">
    <source>
        <dbReference type="ARBA" id="ARBA00048830"/>
    </source>
</evidence>
<dbReference type="Pfam" id="PF04928">
    <property type="entry name" value="PAP_central"/>
    <property type="match status" value="1"/>
</dbReference>
<evidence type="ECO:0000256" key="4">
    <source>
        <dbReference type="ARBA" id="ARBA00022664"/>
    </source>
</evidence>
<accession>A0A6V7VIE8</accession>
<organism evidence="12 13">
    <name type="scientific">Meloidogyne enterolobii</name>
    <name type="common">Root-knot nematode worm</name>
    <name type="synonym">Meloidogyne mayaguensis</name>
    <dbReference type="NCBI Taxonomy" id="390850"/>
    <lineage>
        <taxon>Eukaryota</taxon>
        <taxon>Metazoa</taxon>
        <taxon>Ecdysozoa</taxon>
        <taxon>Nematoda</taxon>
        <taxon>Chromadorea</taxon>
        <taxon>Rhabditida</taxon>
        <taxon>Tylenchina</taxon>
        <taxon>Tylenchomorpha</taxon>
        <taxon>Tylenchoidea</taxon>
        <taxon>Meloidogynidae</taxon>
        <taxon>Meloidogyninae</taxon>
        <taxon>Meloidogyne</taxon>
    </lineage>
</organism>